<comment type="caution">
    <text evidence="1">The sequence shown here is derived from an EMBL/GenBank/DDBJ whole genome shotgun (WGS) entry which is preliminary data.</text>
</comment>
<sequence>MDYFLLENDYQIYRACYCELFAFATLNLPAARKKSEEALSLIGSLNYRCAKGDKE</sequence>
<dbReference type="AlphaFoldDB" id="A0A844XPP9"/>
<proteinExistence type="predicted"/>
<gene>
    <name evidence="1" type="ORF">GRI69_03820</name>
</gene>
<dbReference type="EMBL" id="WTYC01000001">
    <property type="protein sequence ID" value="MXO47384.1"/>
    <property type="molecule type" value="Genomic_DNA"/>
</dbReference>
<evidence type="ECO:0000313" key="1">
    <source>
        <dbReference type="EMBL" id="MXO47384.1"/>
    </source>
</evidence>
<keyword evidence="2" id="KW-1185">Reference proteome</keyword>
<accession>A0A844XPP9</accession>
<name>A0A844XPP9_9SPHN</name>
<dbReference type="Proteomes" id="UP000448199">
    <property type="component" value="Unassembled WGS sequence"/>
</dbReference>
<dbReference type="RefSeq" id="WP_160726883.1">
    <property type="nucleotide sequence ID" value="NZ_WTYC01000001.1"/>
</dbReference>
<protein>
    <submittedName>
        <fullName evidence="1">Uncharacterized protein</fullName>
    </submittedName>
</protein>
<reference evidence="1 2" key="1">
    <citation type="submission" date="2019-12" db="EMBL/GenBank/DDBJ databases">
        <title>Genomic-based taxomic classification of the family Erythrobacteraceae.</title>
        <authorList>
            <person name="Xu L."/>
        </authorList>
    </citation>
    <scope>NUCLEOTIDE SEQUENCE [LARGE SCALE GENOMIC DNA]</scope>
    <source>
        <strain evidence="1 2">DSM 17792</strain>
    </source>
</reference>
<evidence type="ECO:0000313" key="2">
    <source>
        <dbReference type="Proteomes" id="UP000448199"/>
    </source>
</evidence>
<organism evidence="1 2">
    <name type="scientific">Qipengyuania vulgaris</name>
    <dbReference type="NCBI Taxonomy" id="291985"/>
    <lineage>
        <taxon>Bacteria</taxon>
        <taxon>Pseudomonadati</taxon>
        <taxon>Pseudomonadota</taxon>
        <taxon>Alphaproteobacteria</taxon>
        <taxon>Sphingomonadales</taxon>
        <taxon>Erythrobacteraceae</taxon>
        <taxon>Qipengyuania</taxon>
    </lineage>
</organism>